<evidence type="ECO:0000313" key="1">
    <source>
        <dbReference type="EMBL" id="JAH35190.1"/>
    </source>
</evidence>
<proteinExistence type="predicted"/>
<protein>
    <submittedName>
        <fullName evidence="1">Uncharacterized protein</fullName>
    </submittedName>
</protein>
<dbReference type="EMBL" id="GBXM01073387">
    <property type="protein sequence ID" value="JAH35190.1"/>
    <property type="molecule type" value="Transcribed_RNA"/>
</dbReference>
<accession>A0A0E9S3D5</accession>
<reference evidence="1" key="1">
    <citation type="submission" date="2014-11" db="EMBL/GenBank/DDBJ databases">
        <authorList>
            <person name="Amaro Gonzalez C."/>
        </authorList>
    </citation>
    <scope>NUCLEOTIDE SEQUENCE</scope>
</reference>
<name>A0A0E9S3D5_ANGAN</name>
<organism evidence="1">
    <name type="scientific">Anguilla anguilla</name>
    <name type="common">European freshwater eel</name>
    <name type="synonym">Muraena anguilla</name>
    <dbReference type="NCBI Taxonomy" id="7936"/>
    <lineage>
        <taxon>Eukaryota</taxon>
        <taxon>Metazoa</taxon>
        <taxon>Chordata</taxon>
        <taxon>Craniata</taxon>
        <taxon>Vertebrata</taxon>
        <taxon>Euteleostomi</taxon>
        <taxon>Actinopterygii</taxon>
        <taxon>Neopterygii</taxon>
        <taxon>Teleostei</taxon>
        <taxon>Anguilliformes</taxon>
        <taxon>Anguillidae</taxon>
        <taxon>Anguilla</taxon>
    </lineage>
</organism>
<reference evidence="1" key="2">
    <citation type="journal article" date="2015" name="Fish Shellfish Immunol.">
        <title>Early steps in the European eel (Anguilla anguilla)-Vibrio vulnificus interaction in the gills: Role of the RtxA13 toxin.</title>
        <authorList>
            <person name="Callol A."/>
            <person name="Pajuelo D."/>
            <person name="Ebbesson L."/>
            <person name="Teles M."/>
            <person name="MacKenzie S."/>
            <person name="Amaro C."/>
        </authorList>
    </citation>
    <scope>NUCLEOTIDE SEQUENCE</scope>
</reference>
<dbReference type="AlphaFoldDB" id="A0A0E9S3D5"/>
<sequence>MKILGKIVGVFCYHDFITWYTPFLYLQKMLQSTKDLCRTNDFARTVLWAEKDEE</sequence>